<proteinExistence type="predicted"/>
<comment type="caution">
    <text evidence="2">The sequence shown here is derived from an EMBL/GenBank/DDBJ whole genome shotgun (WGS) entry which is preliminary data.</text>
</comment>
<reference evidence="2 3" key="1">
    <citation type="submission" date="2024-05" db="EMBL/GenBank/DDBJ databases">
        <title>Genetic variation in Jamaican populations of the coffee berry borer (Hypothenemus hampei).</title>
        <authorList>
            <person name="Errbii M."/>
            <person name="Myrie A."/>
        </authorList>
    </citation>
    <scope>NUCLEOTIDE SEQUENCE [LARGE SCALE GENOMIC DNA]</scope>
    <source>
        <strain evidence="2">JA-Hopewell-2020-01-JO</strain>
        <tissue evidence="2">Whole body</tissue>
    </source>
</reference>
<evidence type="ECO:0000256" key="1">
    <source>
        <dbReference type="SAM" id="Phobius"/>
    </source>
</evidence>
<protein>
    <submittedName>
        <fullName evidence="2">Uncharacterized protein</fullName>
    </submittedName>
</protein>
<accession>A0ABD1FJ07</accession>
<keyword evidence="1" id="KW-0812">Transmembrane</keyword>
<dbReference type="EMBL" id="JBDJPC010000001">
    <property type="protein sequence ID" value="KAL1518028.1"/>
    <property type="molecule type" value="Genomic_DNA"/>
</dbReference>
<keyword evidence="3" id="KW-1185">Reference proteome</keyword>
<feature type="transmembrane region" description="Helical" evidence="1">
    <location>
        <begin position="58"/>
        <end position="82"/>
    </location>
</feature>
<sequence>MLVQPFVSSLKNDHAHGPSTVYIHEKNVPYPYYLPQAPPPRCEIITQDSHKHMLMPHYILPLIVLGAVLLFAILTIGLLLIIEKARLTPVVRARMQSFQQPQQHTTKVEEILAKSIDLYSRLNNEHDSVG</sequence>
<name>A0ABD1FJ07_HYPHA</name>
<dbReference type="Proteomes" id="UP001566132">
    <property type="component" value="Unassembled WGS sequence"/>
</dbReference>
<dbReference type="AlphaFoldDB" id="A0ABD1FJ07"/>
<organism evidence="2 3">
    <name type="scientific">Hypothenemus hampei</name>
    <name type="common">Coffee berry borer</name>
    <dbReference type="NCBI Taxonomy" id="57062"/>
    <lineage>
        <taxon>Eukaryota</taxon>
        <taxon>Metazoa</taxon>
        <taxon>Ecdysozoa</taxon>
        <taxon>Arthropoda</taxon>
        <taxon>Hexapoda</taxon>
        <taxon>Insecta</taxon>
        <taxon>Pterygota</taxon>
        <taxon>Neoptera</taxon>
        <taxon>Endopterygota</taxon>
        <taxon>Coleoptera</taxon>
        <taxon>Polyphaga</taxon>
        <taxon>Cucujiformia</taxon>
        <taxon>Curculionidae</taxon>
        <taxon>Scolytinae</taxon>
        <taxon>Hypothenemus</taxon>
    </lineage>
</organism>
<evidence type="ECO:0000313" key="2">
    <source>
        <dbReference type="EMBL" id="KAL1518028.1"/>
    </source>
</evidence>
<keyword evidence="1" id="KW-1133">Transmembrane helix</keyword>
<keyword evidence="1" id="KW-0472">Membrane</keyword>
<gene>
    <name evidence="2" type="ORF">ABEB36_001714</name>
</gene>
<evidence type="ECO:0000313" key="3">
    <source>
        <dbReference type="Proteomes" id="UP001566132"/>
    </source>
</evidence>